<dbReference type="EMBL" id="BARS01009468">
    <property type="protein sequence ID" value="GAF75066.1"/>
    <property type="molecule type" value="Genomic_DNA"/>
</dbReference>
<dbReference type="AlphaFoldDB" id="X0SIY6"/>
<reference evidence="1" key="1">
    <citation type="journal article" date="2014" name="Front. Microbiol.">
        <title>High frequency of phylogenetically diverse reductive dehalogenase-homologous genes in deep subseafloor sedimentary metagenomes.</title>
        <authorList>
            <person name="Kawai M."/>
            <person name="Futagami T."/>
            <person name="Toyoda A."/>
            <person name="Takaki Y."/>
            <person name="Nishi S."/>
            <person name="Hori S."/>
            <person name="Arai W."/>
            <person name="Tsubouchi T."/>
            <person name="Morono Y."/>
            <person name="Uchiyama I."/>
            <person name="Ito T."/>
            <person name="Fujiyama A."/>
            <person name="Inagaki F."/>
            <person name="Takami H."/>
        </authorList>
    </citation>
    <scope>NUCLEOTIDE SEQUENCE</scope>
    <source>
        <strain evidence="1">Expedition CK06-06</strain>
    </source>
</reference>
<protein>
    <submittedName>
        <fullName evidence="1">Uncharacterized protein</fullName>
    </submittedName>
</protein>
<accession>X0SIY6</accession>
<organism evidence="1">
    <name type="scientific">marine sediment metagenome</name>
    <dbReference type="NCBI Taxonomy" id="412755"/>
    <lineage>
        <taxon>unclassified sequences</taxon>
        <taxon>metagenomes</taxon>
        <taxon>ecological metagenomes</taxon>
    </lineage>
</organism>
<name>X0SIY6_9ZZZZ</name>
<gene>
    <name evidence="1" type="ORF">S01H1_17799</name>
</gene>
<sequence length="53" mass="5774">MEELATLITAGAWGLVALTLAAGIPFAWRKVLAYIEAKTQLSLAEAVRRMLDE</sequence>
<comment type="caution">
    <text evidence="1">The sequence shown here is derived from an EMBL/GenBank/DDBJ whole genome shotgun (WGS) entry which is preliminary data.</text>
</comment>
<evidence type="ECO:0000313" key="1">
    <source>
        <dbReference type="EMBL" id="GAF75066.1"/>
    </source>
</evidence>
<proteinExistence type="predicted"/>